<organism evidence="7 8">
    <name type="scientific">Massilia haematophila</name>
    <dbReference type="NCBI Taxonomy" id="457923"/>
    <lineage>
        <taxon>Bacteria</taxon>
        <taxon>Pseudomonadati</taxon>
        <taxon>Pseudomonadota</taxon>
        <taxon>Betaproteobacteria</taxon>
        <taxon>Burkholderiales</taxon>
        <taxon>Oxalobacteraceae</taxon>
        <taxon>Telluria group</taxon>
        <taxon>Massilia</taxon>
    </lineage>
</organism>
<evidence type="ECO:0000259" key="6">
    <source>
        <dbReference type="Pfam" id="PF00535"/>
    </source>
</evidence>
<dbReference type="GO" id="GO:0016757">
    <property type="term" value="F:glycosyltransferase activity"/>
    <property type="evidence" value="ECO:0007669"/>
    <property type="project" value="UniProtKB-KW"/>
</dbReference>
<feature type="transmembrane region" description="Helical" evidence="5">
    <location>
        <begin position="379"/>
        <end position="399"/>
    </location>
</feature>
<dbReference type="EC" id="2.4.-.-" evidence="7"/>
<name>A0ABV7PLY6_9BURK</name>
<evidence type="ECO:0000256" key="4">
    <source>
        <dbReference type="SAM" id="MobiDB-lite"/>
    </source>
</evidence>
<feature type="domain" description="Glycosyltransferase 2-like" evidence="6">
    <location>
        <begin position="61"/>
        <end position="201"/>
    </location>
</feature>
<sequence>MNTDNLLVAFITWFVLAFFVLLNGGYLLLNLFSLRALYRKGQEAFIGELPRAYSGLEPPVSILVPAYNEEATIAASIRSMLQLTYAEFEIIVINDGSKDGTLDVLRREFALLPFPEAYRRQIPTKEVRQIYRSTRYPNVRVIDKVNGGKADSLNAGINASRYPLFCGVDADSVLQRDSLAKVTEPFLRDPTVVATGGTVRVANGCEISGGFLTRVGLPRSPLALFQVVEYLRAFLFGRLGWSALNGMLIISGAFGIFRKDAVVLAGGYRPNTIGEDMELVVRMHRTLREKRQPYRIEFVPDPVCWTEAPEDLATLKNQRVRWQRGLAESLSANWGLMFSKNGGVPGWVAFPFMLFFEWLGPVIELGGYIFMAYAFLTGLISWEAFGAFLFVALGLGILLSASGLMLEEMSFHLYPRGKQLMLLGLVVILENFGYRQLNTWWRLVGLWRWAVQKEASWGAMKRKGVGVDAHAKAAPPTSPPSETTSTRPPGSAS</sequence>
<dbReference type="InterPro" id="IPR029044">
    <property type="entry name" value="Nucleotide-diphossugar_trans"/>
</dbReference>
<evidence type="ECO:0000256" key="2">
    <source>
        <dbReference type="ARBA" id="ARBA00022676"/>
    </source>
</evidence>
<keyword evidence="5" id="KW-0472">Membrane</keyword>
<gene>
    <name evidence="7" type="ORF">ACFOPH_10775</name>
</gene>
<dbReference type="RefSeq" id="WP_379735191.1">
    <property type="nucleotide sequence ID" value="NZ_JBHRVV010000001.1"/>
</dbReference>
<dbReference type="SUPFAM" id="SSF53448">
    <property type="entry name" value="Nucleotide-diphospho-sugar transferases"/>
    <property type="match status" value="1"/>
</dbReference>
<keyword evidence="8" id="KW-1185">Reference proteome</keyword>
<accession>A0ABV7PLY6</accession>
<keyword evidence="5" id="KW-1133">Transmembrane helix</keyword>
<comment type="caution">
    <text evidence="7">The sequence shown here is derived from an EMBL/GenBank/DDBJ whole genome shotgun (WGS) entry which is preliminary data.</text>
</comment>
<comment type="similarity">
    <text evidence="1">Belongs to the glycosyltransferase 2 family.</text>
</comment>
<dbReference type="Pfam" id="PF00535">
    <property type="entry name" value="Glycos_transf_2"/>
    <property type="match status" value="1"/>
</dbReference>
<evidence type="ECO:0000256" key="3">
    <source>
        <dbReference type="ARBA" id="ARBA00022679"/>
    </source>
</evidence>
<proteinExistence type="inferred from homology"/>
<evidence type="ECO:0000313" key="8">
    <source>
        <dbReference type="Proteomes" id="UP001595665"/>
    </source>
</evidence>
<evidence type="ECO:0000256" key="1">
    <source>
        <dbReference type="ARBA" id="ARBA00006739"/>
    </source>
</evidence>
<dbReference type="EMBL" id="JBHRVV010000001">
    <property type="protein sequence ID" value="MFC3458722.1"/>
    <property type="molecule type" value="Genomic_DNA"/>
</dbReference>
<feature type="transmembrane region" description="Helical" evidence="5">
    <location>
        <begin position="347"/>
        <end position="373"/>
    </location>
</feature>
<dbReference type="PANTHER" id="PTHR43630:SF1">
    <property type="entry name" value="POLY-BETA-1,6-N-ACETYL-D-GLUCOSAMINE SYNTHASE"/>
    <property type="match status" value="1"/>
</dbReference>
<dbReference type="PANTHER" id="PTHR43630">
    <property type="entry name" value="POLY-BETA-1,6-N-ACETYL-D-GLUCOSAMINE SYNTHASE"/>
    <property type="match status" value="1"/>
</dbReference>
<dbReference type="Proteomes" id="UP001595665">
    <property type="component" value="Unassembled WGS sequence"/>
</dbReference>
<feature type="region of interest" description="Disordered" evidence="4">
    <location>
        <begin position="467"/>
        <end position="493"/>
    </location>
</feature>
<keyword evidence="2 7" id="KW-0328">Glycosyltransferase</keyword>
<evidence type="ECO:0000313" key="7">
    <source>
        <dbReference type="EMBL" id="MFC3458722.1"/>
    </source>
</evidence>
<feature type="transmembrane region" description="Helical" evidence="5">
    <location>
        <begin position="6"/>
        <end position="29"/>
    </location>
</feature>
<dbReference type="Gene3D" id="3.90.550.10">
    <property type="entry name" value="Spore Coat Polysaccharide Biosynthesis Protein SpsA, Chain A"/>
    <property type="match status" value="1"/>
</dbReference>
<reference evidence="8" key="1">
    <citation type="journal article" date="2019" name="Int. J. Syst. Evol. Microbiol.">
        <title>The Global Catalogue of Microorganisms (GCM) 10K type strain sequencing project: providing services to taxonomists for standard genome sequencing and annotation.</title>
        <authorList>
            <consortium name="The Broad Institute Genomics Platform"/>
            <consortium name="The Broad Institute Genome Sequencing Center for Infectious Disease"/>
            <person name="Wu L."/>
            <person name="Ma J."/>
        </authorList>
    </citation>
    <scope>NUCLEOTIDE SEQUENCE [LARGE SCALE GENOMIC DNA]</scope>
    <source>
        <strain evidence="8">CCM 7480</strain>
    </source>
</reference>
<dbReference type="InterPro" id="IPR001173">
    <property type="entry name" value="Glyco_trans_2-like"/>
</dbReference>
<keyword evidence="3 7" id="KW-0808">Transferase</keyword>
<keyword evidence="5" id="KW-0812">Transmembrane</keyword>
<protein>
    <submittedName>
        <fullName evidence="7">Glycosyltransferase family 2 protein</fullName>
        <ecNumber evidence="7">2.4.-.-</ecNumber>
    </submittedName>
</protein>
<dbReference type="CDD" id="cd06423">
    <property type="entry name" value="CESA_like"/>
    <property type="match status" value="1"/>
</dbReference>
<evidence type="ECO:0000256" key="5">
    <source>
        <dbReference type="SAM" id="Phobius"/>
    </source>
</evidence>
<feature type="compositionally biased region" description="Low complexity" evidence="4">
    <location>
        <begin position="480"/>
        <end position="493"/>
    </location>
</feature>